<dbReference type="EMBL" id="AGNK02004496">
    <property type="status" value="NOT_ANNOTATED_CDS"/>
    <property type="molecule type" value="Genomic_DNA"/>
</dbReference>
<dbReference type="STRING" id="4555.K3YAE0"/>
<dbReference type="AlphaFoldDB" id="K3YAE0"/>
<name>K3YAE0_SETIT</name>
<reference evidence="2" key="1">
    <citation type="journal article" date="2012" name="Nat. Biotechnol.">
        <title>Reference genome sequence of the model plant Setaria.</title>
        <authorList>
            <person name="Bennetzen J.L."/>
            <person name="Schmutz J."/>
            <person name="Wang H."/>
            <person name="Percifield R."/>
            <person name="Hawkins J."/>
            <person name="Pontaroli A.C."/>
            <person name="Estep M."/>
            <person name="Feng L."/>
            <person name="Vaughn J.N."/>
            <person name="Grimwood J."/>
            <person name="Jenkins J."/>
            <person name="Barry K."/>
            <person name="Lindquist E."/>
            <person name="Hellsten U."/>
            <person name="Deshpande S."/>
            <person name="Wang X."/>
            <person name="Wu X."/>
            <person name="Mitros T."/>
            <person name="Triplett J."/>
            <person name="Yang X."/>
            <person name="Ye C.Y."/>
            <person name="Mauro-Herrera M."/>
            <person name="Wang L."/>
            <person name="Li P."/>
            <person name="Sharma M."/>
            <person name="Sharma R."/>
            <person name="Ronald P.C."/>
            <person name="Panaud O."/>
            <person name="Kellogg E.A."/>
            <person name="Brutnell T.P."/>
            <person name="Doust A.N."/>
            <person name="Tuskan G.A."/>
            <person name="Rokhsar D."/>
            <person name="Devos K.M."/>
        </authorList>
    </citation>
    <scope>NUCLEOTIDE SEQUENCE [LARGE SCALE GENOMIC DNA]</scope>
    <source>
        <strain evidence="2">cv. Yugu1</strain>
    </source>
</reference>
<dbReference type="PANTHER" id="PTHR35122">
    <property type="entry name" value="OSJNBA0093F12.14 PROTEIN"/>
    <property type="match status" value="1"/>
</dbReference>
<evidence type="ECO:0000313" key="2">
    <source>
        <dbReference type="Proteomes" id="UP000004995"/>
    </source>
</evidence>
<proteinExistence type="predicted"/>
<dbReference type="ExpressionAtlas" id="K3YAE0">
    <property type="expression patterns" value="baseline"/>
</dbReference>
<organism evidence="1 2">
    <name type="scientific">Setaria italica</name>
    <name type="common">Foxtail millet</name>
    <name type="synonym">Panicum italicum</name>
    <dbReference type="NCBI Taxonomy" id="4555"/>
    <lineage>
        <taxon>Eukaryota</taxon>
        <taxon>Viridiplantae</taxon>
        <taxon>Streptophyta</taxon>
        <taxon>Embryophyta</taxon>
        <taxon>Tracheophyta</taxon>
        <taxon>Spermatophyta</taxon>
        <taxon>Magnoliopsida</taxon>
        <taxon>Liliopsida</taxon>
        <taxon>Poales</taxon>
        <taxon>Poaceae</taxon>
        <taxon>PACMAD clade</taxon>
        <taxon>Panicoideae</taxon>
        <taxon>Panicodae</taxon>
        <taxon>Paniceae</taxon>
        <taxon>Cenchrinae</taxon>
        <taxon>Setaria</taxon>
    </lineage>
</organism>
<sequence>MGLDPVPPRSYPHPPNSELLRPSCRALAFSRSLAYRLHGPPMCTRARARAWSGGVGGGGGGGGGGTCAIAMGWCAASCLLRRAVHASAYDKNLEDQVRPAFVPDDVIGGAANPDKYWGPHPKTGVFGPAAVDANKAAGAPDAAANGAGSVLDQKVWFRPLEDVEKPPPAA</sequence>
<keyword evidence="2" id="KW-1185">Reference proteome</keyword>
<evidence type="ECO:0000313" key="1">
    <source>
        <dbReference type="EnsemblPlants" id="KQK98727"/>
    </source>
</evidence>
<accession>K3YAE0</accession>
<gene>
    <name evidence="1" type="primary">LOC101765209</name>
</gene>
<dbReference type="InterPro" id="IPR039291">
    <property type="entry name" value="At5g17165-like"/>
</dbReference>
<protein>
    <submittedName>
        <fullName evidence="1">Uncharacterized protein</fullName>
    </submittedName>
</protein>
<dbReference type="Pfam" id="PF22272">
    <property type="entry name" value="LEA_3b"/>
    <property type="match status" value="1"/>
</dbReference>
<dbReference type="EnsemblPlants" id="KQK98727">
    <property type="protein sequence ID" value="KQK98727"/>
    <property type="gene ID" value="SETIT_011182mg"/>
</dbReference>
<dbReference type="InParanoid" id="K3YAE0"/>
<reference evidence="1" key="2">
    <citation type="submission" date="2018-08" db="UniProtKB">
        <authorList>
            <consortium name="EnsemblPlants"/>
        </authorList>
    </citation>
    <scope>IDENTIFICATION</scope>
    <source>
        <strain evidence="1">Yugu1</strain>
    </source>
</reference>
<dbReference type="FunCoup" id="K3YAE0">
    <property type="interactions" value="1078"/>
</dbReference>
<dbReference type="eggNOG" id="ENOG502S3KE">
    <property type="taxonomic scope" value="Eukaryota"/>
</dbReference>
<dbReference type="HOGENOM" id="CLU_1638285_0_0_1"/>
<dbReference type="Gramene" id="KQK98727">
    <property type="protein sequence ID" value="KQK98727"/>
    <property type="gene ID" value="SETIT_011182mg"/>
</dbReference>
<dbReference type="Proteomes" id="UP000004995">
    <property type="component" value="Unassembled WGS sequence"/>
</dbReference>
<dbReference type="PANTHER" id="PTHR35122:SF2">
    <property type="entry name" value="OS04G0598000 PROTEIN"/>
    <property type="match status" value="1"/>
</dbReference>